<reference evidence="5" key="1">
    <citation type="submission" date="2018-05" db="EMBL/GenBank/DDBJ databases">
        <authorList>
            <person name="Lanie J.A."/>
            <person name="Ng W.-L."/>
            <person name="Kazmierczak K.M."/>
            <person name="Andrzejewski T.M."/>
            <person name="Davidsen T.M."/>
            <person name="Wayne K.J."/>
            <person name="Tettelin H."/>
            <person name="Glass J.I."/>
            <person name="Rusch D."/>
            <person name="Podicherti R."/>
            <person name="Tsui H.-C.T."/>
            <person name="Winkler M.E."/>
        </authorList>
    </citation>
    <scope>NUCLEOTIDE SEQUENCE</scope>
</reference>
<dbReference type="SUPFAM" id="SSF50475">
    <property type="entry name" value="FMN-binding split barrel"/>
    <property type="match status" value="1"/>
</dbReference>
<organism evidence="5">
    <name type="scientific">marine metagenome</name>
    <dbReference type="NCBI Taxonomy" id="408172"/>
    <lineage>
        <taxon>unclassified sequences</taxon>
        <taxon>metagenomes</taxon>
        <taxon>ecological metagenomes</taxon>
    </lineage>
</organism>
<dbReference type="InterPro" id="IPR049383">
    <property type="entry name" value="UbiD-like_N"/>
</dbReference>
<comment type="similarity">
    <text evidence="1">Belongs to the UbiD family.</text>
</comment>
<name>A0A381RTQ9_9ZZZZ</name>
<dbReference type="GO" id="GO:0005737">
    <property type="term" value="C:cytoplasm"/>
    <property type="evidence" value="ECO:0007669"/>
    <property type="project" value="TreeGrafter"/>
</dbReference>
<evidence type="ECO:0000256" key="1">
    <source>
        <dbReference type="ARBA" id="ARBA00010021"/>
    </source>
</evidence>
<evidence type="ECO:0008006" key="6">
    <source>
        <dbReference type="Google" id="ProtNLM"/>
    </source>
</evidence>
<dbReference type="Pfam" id="PF01977">
    <property type="entry name" value="UbiD"/>
    <property type="match status" value="1"/>
</dbReference>
<feature type="domain" description="3-octaprenyl-4-hydroxybenzoate carboxy-lyase-like Rift-related" evidence="2">
    <location>
        <begin position="82"/>
        <end position="277"/>
    </location>
</feature>
<gene>
    <name evidence="5" type="ORF">METZ01_LOCUS47212</name>
</gene>
<dbReference type="Gene3D" id="3.40.1670.10">
    <property type="entry name" value="UbiD C-terminal domain-like"/>
    <property type="match status" value="1"/>
</dbReference>
<dbReference type="PANTHER" id="PTHR30108:SF21">
    <property type="entry name" value="4-HYDROXYBENZOATE DECARBOXYLASE"/>
    <property type="match status" value="1"/>
</dbReference>
<dbReference type="SUPFAM" id="SSF143968">
    <property type="entry name" value="UbiD C-terminal domain-like"/>
    <property type="match status" value="1"/>
</dbReference>
<accession>A0A381RTQ9</accession>
<dbReference type="InterPro" id="IPR002830">
    <property type="entry name" value="UbiD"/>
</dbReference>
<dbReference type="AlphaFoldDB" id="A0A381RTQ9"/>
<dbReference type="PANTHER" id="PTHR30108">
    <property type="entry name" value="3-OCTAPRENYL-4-HYDROXYBENZOATE CARBOXY-LYASE-RELATED"/>
    <property type="match status" value="1"/>
</dbReference>
<dbReference type="InterPro" id="IPR048304">
    <property type="entry name" value="UbiD_Rift_dom"/>
</dbReference>
<protein>
    <recommendedName>
        <fullName evidence="6">UbiD family decarboxylase</fullName>
    </recommendedName>
</protein>
<dbReference type="EMBL" id="UINC01002227">
    <property type="protein sequence ID" value="SUZ94358.1"/>
    <property type="molecule type" value="Genomic_DNA"/>
</dbReference>
<proteinExistence type="inferred from homology"/>
<dbReference type="GO" id="GO:0016831">
    <property type="term" value="F:carboxy-lyase activity"/>
    <property type="evidence" value="ECO:0007669"/>
    <property type="project" value="InterPro"/>
</dbReference>
<dbReference type="InterPro" id="IPR049381">
    <property type="entry name" value="UbiD-like_C"/>
</dbReference>
<feature type="domain" description="3-octaprenyl-4-hydroxybenzoate carboxy-lyase-like C-terminal" evidence="4">
    <location>
        <begin position="293"/>
        <end position="413"/>
    </location>
</feature>
<dbReference type="Pfam" id="PF20695">
    <property type="entry name" value="UbiD_N"/>
    <property type="match status" value="1"/>
</dbReference>
<evidence type="ECO:0000259" key="3">
    <source>
        <dbReference type="Pfam" id="PF20695"/>
    </source>
</evidence>
<evidence type="ECO:0000259" key="4">
    <source>
        <dbReference type="Pfam" id="PF20696"/>
    </source>
</evidence>
<evidence type="ECO:0000313" key="5">
    <source>
        <dbReference type="EMBL" id="SUZ94358.1"/>
    </source>
</evidence>
<feature type="domain" description="3-octaprenyl-4-hydroxybenzoate carboxy-lyase-like N-terminal" evidence="3">
    <location>
        <begin position="2"/>
        <end position="70"/>
    </location>
</feature>
<sequence length="442" mass="48086">MLLQVPGEVNPRWELSAVQKRLEVDRRLPVLQFQKVVGSTMPVISNLFASKTHLALALETTPEKVIPRFTDAQVNGLAPRNVKSGPVKDVVLAGDNVDLNVLPIVTHCEKDAGPYLSSGVTIMRDPVSGSLNAGIYRNLVTSPTTLTMNMAPLCHGSEIAADAEKAKHHVEAAIVVGHHPALAISSQQRGQRSELELNTMGALLEEPLDMVPAETIDLPVPADAEIVIEGRIRTDAWADDGPFGDYWLYYAPPKPARIFEVTAITHRRDAIFHDIFSVGPEHLTLFSLGMEGVVFSQLKQLVPDLIAINVPVCGSGNLVYVQIRKGLDGQGVNAAIAALGAYRFKCAVVVDEDVDINDDGKVLWAMMTRTQADRSIFMIPGSYVSRVDPTGYPAWQTGNEGAPLLSTRLGIDATKPLDPAFPEVAEPPSELWTNLDLKRYLK</sequence>
<evidence type="ECO:0000259" key="2">
    <source>
        <dbReference type="Pfam" id="PF01977"/>
    </source>
</evidence>
<dbReference type="NCBIfam" id="TIGR00148">
    <property type="entry name" value="UbiD family decarboxylase"/>
    <property type="match status" value="1"/>
</dbReference>
<dbReference type="Pfam" id="PF20696">
    <property type="entry name" value="UbiD_C"/>
    <property type="match status" value="1"/>
</dbReference>